<feature type="region of interest" description="Disordered" evidence="1">
    <location>
        <begin position="23"/>
        <end position="46"/>
    </location>
</feature>
<proteinExistence type="predicted"/>
<protein>
    <submittedName>
        <fullName evidence="2">(northern house mosquito) hypothetical protein</fullName>
    </submittedName>
</protein>
<organism evidence="2">
    <name type="scientific">Culex pipiens</name>
    <name type="common">House mosquito</name>
    <dbReference type="NCBI Taxonomy" id="7175"/>
    <lineage>
        <taxon>Eukaryota</taxon>
        <taxon>Metazoa</taxon>
        <taxon>Ecdysozoa</taxon>
        <taxon>Arthropoda</taxon>
        <taxon>Hexapoda</taxon>
        <taxon>Insecta</taxon>
        <taxon>Pterygota</taxon>
        <taxon>Neoptera</taxon>
        <taxon>Endopterygota</taxon>
        <taxon>Diptera</taxon>
        <taxon>Nematocera</taxon>
        <taxon>Culicoidea</taxon>
        <taxon>Culicidae</taxon>
        <taxon>Culicinae</taxon>
        <taxon>Culicini</taxon>
        <taxon>Culex</taxon>
        <taxon>Culex</taxon>
    </lineage>
</organism>
<feature type="compositionally biased region" description="Low complexity" evidence="1">
    <location>
        <begin position="23"/>
        <end position="33"/>
    </location>
</feature>
<evidence type="ECO:0000256" key="1">
    <source>
        <dbReference type="SAM" id="MobiDB-lite"/>
    </source>
</evidence>
<dbReference type="AlphaFoldDB" id="A0A8D8BBG0"/>
<sequence>MGQRLPAGRVRVRQHRAVQRAGVLRAVPGPDGTDAGGPGDRRGGLSARSLSTLRAVSDRVGPDCGAGPLLHIFAVVVLFVRAPSGTVLPADLQRVRQAAAVRGDGVPQVHAGG</sequence>
<dbReference type="EMBL" id="HBUE01071706">
    <property type="protein sequence ID" value="CAG6472914.1"/>
    <property type="molecule type" value="Transcribed_RNA"/>
</dbReference>
<evidence type="ECO:0000313" key="2">
    <source>
        <dbReference type="EMBL" id="CAG6472914.1"/>
    </source>
</evidence>
<name>A0A8D8BBG0_CULPI</name>
<reference evidence="2" key="1">
    <citation type="submission" date="2021-05" db="EMBL/GenBank/DDBJ databases">
        <authorList>
            <person name="Alioto T."/>
            <person name="Alioto T."/>
            <person name="Gomez Garrido J."/>
        </authorList>
    </citation>
    <scope>NUCLEOTIDE SEQUENCE</scope>
</reference>
<accession>A0A8D8BBG0</accession>